<evidence type="ECO:0000256" key="1">
    <source>
        <dbReference type="SAM" id="Phobius"/>
    </source>
</evidence>
<keyword evidence="1" id="KW-0812">Transmembrane</keyword>
<gene>
    <name evidence="2" type="ORF">EGYM00163_LOCUS48840</name>
</gene>
<accession>A0A7S4GHP8</accession>
<reference evidence="2" key="1">
    <citation type="submission" date="2021-01" db="EMBL/GenBank/DDBJ databases">
        <authorList>
            <person name="Corre E."/>
            <person name="Pelletier E."/>
            <person name="Niang G."/>
            <person name="Scheremetjew M."/>
            <person name="Finn R."/>
            <person name="Kale V."/>
            <person name="Holt S."/>
            <person name="Cochrane G."/>
            <person name="Meng A."/>
            <person name="Brown T."/>
            <person name="Cohen L."/>
        </authorList>
    </citation>
    <scope>NUCLEOTIDE SEQUENCE</scope>
    <source>
        <strain evidence="2">CCMP1594</strain>
    </source>
</reference>
<sequence>MCWTDHISTKWFWHLNTELKAKRGDISLVAINSCVPLVVVAVVLRRNCCNYWYGCLCHWCCCIILDLPNLADRGVKMRTTCCRFHGSSNENRVGVGGGMVEVVPQATSEGQNTLPSIQKRNRDPMIAVATGSSEVIGLQQAVA</sequence>
<name>A0A7S4GHP8_9EUGL</name>
<feature type="transmembrane region" description="Helical" evidence="1">
    <location>
        <begin position="26"/>
        <end position="44"/>
    </location>
</feature>
<dbReference type="AlphaFoldDB" id="A0A7S4GHP8"/>
<evidence type="ECO:0000313" key="2">
    <source>
        <dbReference type="EMBL" id="CAE0837468.1"/>
    </source>
</evidence>
<keyword evidence="1" id="KW-1133">Transmembrane helix</keyword>
<dbReference type="EMBL" id="HBJA01141937">
    <property type="protein sequence ID" value="CAE0837468.1"/>
    <property type="molecule type" value="Transcribed_RNA"/>
</dbReference>
<protein>
    <submittedName>
        <fullName evidence="2">Uncharacterized protein</fullName>
    </submittedName>
</protein>
<organism evidence="2">
    <name type="scientific">Eutreptiella gymnastica</name>
    <dbReference type="NCBI Taxonomy" id="73025"/>
    <lineage>
        <taxon>Eukaryota</taxon>
        <taxon>Discoba</taxon>
        <taxon>Euglenozoa</taxon>
        <taxon>Euglenida</taxon>
        <taxon>Spirocuta</taxon>
        <taxon>Euglenophyceae</taxon>
        <taxon>Eutreptiales</taxon>
        <taxon>Eutreptiaceae</taxon>
        <taxon>Eutreptiella</taxon>
    </lineage>
</organism>
<proteinExistence type="predicted"/>
<keyword evidence="1" id="KW-0472">Membrane</keyword>